<dbReference type="Proteomes" id="UP000054498">
    <property type="component" value="Unassembled WGS sequence"/>
</dbReference>
<feature type="domain" description="N-acetyltransferase" evidence="1">
    <location>
        <begin position="80"/>
        <end position="225"/>
    </location>
</feature>
<reference evidence="2 3" key="1">
    <citation type="journal article" date="2013" name="BMC Genomics">
        <title>Reconstruction of the lipid metabolism for the microalga Monoraphidium neglectum from its genome sequence reveals characteristics suitable for biofuel production.</title>
        <authorList>
            <person name="Bogen C."/>
            <person name="Al-Dilaimi A."/>
            <person name="Albersmeier A."/>
            <person name="Wichmann J."/>
            <person name="Grundmann M."/>
            <person name="Rupp O."/>
            <person name="Lauersen K.J."/>
            <person name="Blifernez-Klassen O."/>
            <person name="Kalinowski J."/>
            <person name="Goesmann A."/>
            <person name="Mussgnug J.H."/>
            <person name="Kruse O."/>
        </authorList>
    </citation>
    <scope>NUCLEOTIDE SEQUENCE [LARGE SCALE GENOMIC DNA]</scope>
    <source>
        <strain evidence="2 3">SAG 48.87</strain>
    </source>
</reference>
<dbReference type="RefSeq" id="XP_013892117.1">
    <property type="nucleotide sequence ID" value="XM_014036663.1"/>
</dbReference>
<protein>
    <recommendedName>
        <fullName evidence="1">N-acetyltransferase domain-containing protein</fullName>
    </recommendedName>
</protein>
<proteinExistence type="predicted"/>
<evidence type="ECO:0000259" key="1">
    <source>
        <dbReference type="PROSITE" id="PS51186"/>
    </source>
</evidence>
<sequence length="309" mass="31952">MARGPAAVAAEPPQPVSAAPGVVSFSWGCKAQRPAALAAMGTLVAAMAEDPVNTYLLGGTPSARFAKKELKGYVKALPRARHFIATPDAAAVALWQLLPEETPANELLAGWTRIFRVPLKLWPALVGLELRYEAAHAREAATAPGGAYYYLSFIGTAPGARGKGYASLLMRHITSRADAEGRLCLLEATSDKSQALYERHGFVTYETVRITAQAPPVFFMRRDPQPPSMAAPGHAARAAPAAVRAFERKSAAAAAAVAVSDACCASDDVSGILIPAAVAVGEDVASGMGKHAASETVGAGGPIVAIAAI</sequence>
<name>A0A0D2IZ14_9CHLO</name>
<dbReference type="GeneID" id="25732470"/>
<dbReference type="PANTHER" id="PTHR42791:SF1">
    <property type="entry name" value="N-ACETYLTRANSFERASE DOMAIN-CONTAINING PROTEIN"/>
    <property type="match status" value="1"/>
</dbReference>
<dbReference type="Gene3D" id="3.40.630.30">
    <property type="match status" value="1"/>
</dbReference>
<keyword evidence="3" id="KW-1185">Reference proteome</keyword>
<dbReference type="InterPro" id="IPR052523">
    <property type="entry name" value="Trichothecene_AcTrans"/>
</dbReference>
<dbReference type="OrthoDB" id="544277at2759"/>
<dbReference type="CDD" id="cd04301">
    <property type="entry name" value="NAT_SF"/>
    <property type="match status" value="1"/>
</dbReference>
<dbReference type="PROSITE" id="PS51186">
    <property type="entry name" value="GNAT"/>
    <property type="match status" value="1"/>
</dbReference>
<dbReference type="Pfam" id="PF13508">
    <property type="entry name" value="Acetyltransf_7"/>
    <property type="match status" value="1"/>
</dbReference>
<dbReference type="AlphaFoldDB" id="A0A0D2IZ14"/>
<gene>
    <name evidence="2" type="ORF">MNEG_14866</name>
</gene>
<accession>A0A0D2IZ14</accession>
<evidence type="ECO:0000313" key="3">
    <source>
        <dbReference type="Proteomes" id="UP000054498"/>
    </source>
</evidence>
<dbReference type="EMBL" id="KK105048">
    <property type="protein sequence ID" value="KIY93097.1"/>
    <property type="molecule type" value="Genomic_DNA"/>
</dbReference>
<dbReference type="GO" id="GO:0016747">
    <property type="term" value="F:acyltransferase activity, transferring groups other than amino-acyl groups"/>
    <property type="evidence" value="ECO:0007669"/>
    <property type="project" value="InterPro"/>
</dbReference>
<dbReference type="InterPro" id="IPR016181">
    <property type="entry name" value="Acyl_CoA_acyltransferase"/>
</dbReference>
<organism evidence="2 3">
    <name type="scientific">Monoraphidium neglectum</name>
    <dbReference type="NCBI Taxonomy" id="145388"/>
    <lineage>
        <taxon>Eukaryota</taxon>
        <taxon>Viridiplantae</taxon>
        <taxon>Chlorophyta</taxon>
        <taxon>core chlorophytes</taxon>
        <taxon>Chlorophyceae</taxon>
        <taxon>CS clade</taxon>
        <taxon>Sphaeropleales</taxon>
        <taxon>Selenastraceae</taxon>
        <taxon>Monoraphidium</taxon>
    </lineage>
</organism>
<dbReference type="InterPro" id="IPR000182">
    <property type="entry name" value="GNAT_dom"/>
</dbReference>
<dbReference type="PANTHER" id="PTHR42791">
    <property type="entry name" value="GNAT FAMILY ACETYLTRANSFERASE"/>
    <property type="match status" value="1"/>
</dbReference>
<dbReference type="KEGG" id="mng:MNEG_14866"/>
<dbReference type="SUPFAM" id="SSF55729">
    <property type="entry name" value="Acyl-CoA N-acyltransferases (Nat)"/>
    <property type="match status" value="1"/>
</dbReference>
<evidence type="ECO:0000313" key="2">
    <source>
        <dbReference type="EMBL" id="KIY93097.1"/>
    </source>
</evidence>